<evidence type="ECO:0000313" key="4">
    <source>
        <dbReference type="Proteomes" id="UP001457282"/>
    </source>
</evidence>
<proteinExistence type="predicted"/>
<dbReference type="AlphaFoldDB" id="A0AAW1XDW2"/>
<dbReference type="PANTHER" id="PTHR36715:SF1">
    <property type="entry name" value="PROTEIN, PUTATIVE-RELATED"/>
    <property type="match status" value="1"/>
</dbReference>
<name>A0AAW1XDW2_RUBAR</name>
<evidence type="ECO:0000256" key="2">
    <source>
        <dbReference type="SAM" id="Phobius"/>
    </source>
</evidence>
<reference evidence="3 4" key="1">
    <citation type="journal article" date="2023" name="G3 (Bethesda)">
        <title>A chromosome-length genome assembly and annotation of blackberry (Rubus argutus, cv. 'Hillquist').</title>
        <authorList>
            <person name="Bruna T."/>
            <person name="Aryal R."/>
            <person name="Dudchenko O."/>
            <person name="Sargent D.J."/>
            <person name="Mead D."/>
            <person name="Buti M."/>
            <person name="Cavallini A."/>
            <person name="Hytonen T."/>
            <person name="Andres J."/>
            <person name="Pham M."/>
            <person name="Weisz D."/>
            <person name="Mascagni F."/>
            <person name="Usai G."/>
            <person name="Natali L."/>
            <person name="Bassil N."/>
            <person name="Fernandez G.E."/>
            <person name="Lomsadze A."/>
            <person name="Armour M."/>
            <person name="Olukolu B."/>
            <person name="Poorten T."/>
            <person name="Britton C."/>
            <person name="Davik J."/>
            <person name="Ashrafi H."/>
            <person name="Aiden E.L."/>
            <person name="Borodovsky M."/>
            <person name="Worthington M."/>
        </authorList>
    </citation>
    <scope>NUCLEOTIDE SEQUENCE [LARGE SCALE GENOMIC DNA]</scope>
    <source>
        <strain evidence="3">PI 553951</strain>
    </source>
</reference>
<keyword evidence="2" id="KW-0812">Transmembrane</keyword>
<gene>
    <name evidence="3" type="ORF">M0R45_021866</name>
</gene>
<keyword evidence="4" id="KW-1185">Reference proteome</keyword>
<dbReference type="PANTHER" id="PTHR36715">
    <property type="entry name" value="BNAANNG41370D PROTEIN"/>
    <property type="match status" value="1"/>
</dbReference>
<feature type="transmembrane region" description="Helical" evidence="2">
    <location>
        <begin position="38"/>
        <end position="61"/>
    </location>
</feature>
<dbReference type="EMBL" id="JBEDUW010000004">
    <property type="protein sequence ID" value="KAK9934732.1"/>
    <property type="molecule type" value="Genomic_DNA"/>
</dbReference>
<keyword evidence="2" id="KW-0472">Membrane</keyword>
<evidence type="ECO:0000256" key="1">
    <source>
        <dbReference type="SAM" id="MobiDB-lite"/>
    </source>
</evidence>
<feature type="compositionally biased region" description="Basic and acidic residues" evidence="1">
    <location>
        <begin position="115"/>
        <end position="126"/>
    </location>
</feature>
<evidence type="ECO:0008006" key="5">
    <source>
        <dbReference type="Google" id="ProtNLM"/>
    </source>
</evidence>
<protein>
    <recommendedName>
        <fullName evidence="5">Transmembrane protein</fullName>
    </recommendedName>
</protein>
<feature type="region of interest" description="Disordered" evidence="1">
    <location>
        <begin position="82"/>
        <end position="126"/>
    </location>
</feature>
<evidence type="ECO:0000313" key="3">
    <source>
        <dbReference type="EMBL" id="KAK9934732.1"/>
    </source>
</evidence>
<organism evidence="3 4">
    <name type="scientific">Rubus argutus</name>
    <name type="common">Southern blackberry</name>
    <dbReference type="NCBI Taxonomy" id="59490"/>
    <lineage>
        <taxon>Eukaryota</taxon>
        <taxon>Viridiplantae</taxon>
        <taxon>Streptophyta</taxon>
        <taxon>Embryophyta</taxon>
        <taxon>Tracheophyta</taxon>
        <taxon>Spermatophyta</taxon>
        <taxon>Magnoliopsida</taxon>
        <taxon>eudicotyledons</taxon>
        <taxon>Gunneridae</taxon>
        <taxon>Pentapetalae</taxon>
        <taxon>rosids</taxon>
        <taxon>fabids</taxon>
        <taxon>Rosales</taxon>
        <taxon>Rosaceae</taxon>
        <taxon>Rosoideae</taxon>
        <taxon>Rosoideae incertae sedis</taxon>
        <taxon>Rubus</taxon>
    </lineage>
</organism>
<dbReference type="Proteomes" id="UP001457282">
    <property type="component" value="Unassembled WGS sequence"/>
</dbReference>
<comment type="caution">
    <text evidence="3">The sequence shown here is derived from an EMBL/GenBank/DDBJ whole genome shotgun (WGS) entry which is preliminary data.</text>
</comment>
<feature type="compositionally biased region" description="Acidic residues" evidence="1">
    <location>
        <begin position="104"/>
        <end position="114"/>
    </location>
</feature>
<feature type="compositionally biased region" description="Acidic residues" evidence="1">
    <location>
        <begin position="82"/>
        <end position="94"/>
    </location>
</feature>
<keyword evidence="2" id="KW-1133">Transmembrane helix</keyword>
<sequence>MEIPVVNRISDFEVTDLPSPSFPSQTFSISGIEKVYGVWTWGALILAVIASFGTIITRINVIIIRRLSHNRSLTAQPLSVQEQDDFSDIDDDESYSVSTSSSVSDEEEEDDEEEELRREEDFNVRGSDRGQNSNFLRLRRGRSFGGINRFSWSDFASGKSVVKLWDNLALGLDLDDDSEDDYSGGRVVSIYDMNKQKKINSFHAGSFQVPAAASSSRSTILSADTNASGRVSLGVWDTRVGSNIPAMLAEWGPQIGRIVGVASGGVDKVYVKDGVTGALTVGDVRKVGAPLRNVIDGDVNDTWWDADAVIVSDECFDDESAAASGCDSAVTRCCSAVRSYLL</sequence>
<accession>A0AAW1XDW2</accession>